<keyword evidence="2" id="KW-1185">Reference proteome</keyword>
<name>A0ACB9WLG2_CHAAC</name>
<sequence length="183" mass="20506">MKEKKDFSAFLNEITRQVLSPMRLSTLGVKDAKKTYSPGHVSVRSSRASKPEKHKQPRSRLASRTSVTSSKFSHTSKHSSRLSHSQEHQRHHSTDSPLNLSRSQSPSSEHYHHRHQGHHHSLVIIIITMVNATPIDITIITKPTTTQVITMVIMVTHPVTITMVTIITGTITAQTHTMESITV</sequence>
<protein>
    <submittedName>
        <fullName evidence="1">Uncharacterized protein</fullName>
    </submittedName>
</protein>
<accession>A0ACB9WLG2</accession>
<reference evidence="1" key="1">
    <citation type="submission" date="2022-05" db="EMBL/GenBank/DDBJ databases">
        <title>Chromosome-level genome of Chaenocephalus aceratus.</title>
        <authorList>
            <person name="Park H."/>
        </authorList>
    </citation>
    <scope>NUCLEOTIDE SEQUENCE</scope>
    <source>
        <strain evidence="1">KU_202001</strain>
    </source>
</reference>
<evidence type="ECO:0000313" key="1">
    <source>
        <dbReference type="EMBL" id="KAI4814184.1"/>
    </source>
</evidence>
<dbReference type="EMBL" id="CM043798">
    <property type="protein sequence ID" value="KAI4814184.1"/>
    <property type="molecule type" value="Genomic_DNA"/>
</dbReference>
<dbReference type="Proteomes" id="UP001057452">
    <property type="component" value="Chromosome 14"/>
</dbReference>
<evidence type="ECO:0000313" key="2">
    <source>
        <dbReference type="Proteomes" id="UP001057452"/>
    </source>
</evidence>
<comment type="caution">
    <text evidence="1">The sequence shown here is derived from an EMBL/GenBank/DDBJ whole genome shotgun (WGS) entry which is preliminary data.</text>
</comment>
<organism evidence="1 2">
    <name type="scientific">Chaenocephalus aceratus</name>
    <name type="common">Blackfin icefish</name>
    <name type="synonym">Chaenichthys aceratus</name>
    <dbReference type="NCBI Taxonomy" id="36190"/>
    <lineage>
        <taxon>Eukaryota</taxon>
        <taxon>Metazoa</taxon>
        <taxon>Chordata</taxon>
        <taxon>Craniata</taxon>
        <taxon>Vertebrata</taxon>
        <taxon>Euteleostomi</taxon>
        <taxon>Actinopterygii</taxon>
        <taxon>Neopterygii</taxon>
        <taxon>Teleostei</taxon>
        <taxon>Neoteleostei</taxon>
        <taxon>Acanthomorphata</taxon>
        <taxon>Eupercaria</taxon>
        <taxon>Perciformes</taxon>
        <taxon>Notothenioidei</taxon>
        <taxon>Channichthyidae</taxon>
        <taxon>Chaenocephalus</taxon>
    </lineage>
</organism>
<gene>
    <name evidence="1" type="ORF">KUCAC02_003389</name>
</gene>
<proteinExistence type="predicted"/>